<dbReference type="OrthoDB" id="4062651at2759"/>
<dbReference type="PROSITE" id="PS51473">
    <property type="entry name" value="GNK2"/>
    <property type="match status" value="2"/>
</dbReference>
<dbReference type="Gene3D" id="1.10.510.10">
    <property type="entry name" value="Transferase(Phosphotransferase) domain 1"/>
    <property type="match status" value="1"/>
</dbReference>
<comment type="similarity">
    <text evidence="3">In the C-terminal section; belongs to the protein kinase superfamily. Ser/Thr protein kinase family.</text>
</comment>
<dbReference type="Gramene" id="TraesMAC7B03G04052700.1">
    <property type="protein sequence ID" value="TraesMAC7B03G04052700.1"/>
    <property type="gene ID" value="TraesMAC7B03G04052700"/>
</dbReference>
<evidence type="ECO:0000256" key="14">
    <source>
        <dbReference type="SAM" id="MobiDB-lite"/>
    </source>
</evidence>
<dbReference type="AlphaFoldDB" id="A0A3B6S8W0"/>
<dbReference type="GO" id="GO:0005886">
    <property type="term" value="C:plasma membrane"/>
    <property type="evidence" value="ECO:0000318"/>
    <property type="project" value="GO_Central"/>
</dbReference>
<sequence length="644" mass="70754">MAPRRLLLLAVAASLGAAASAAASVDYTPYVRASVCSDSNYTDGSPYEVQLDNLLHDLRDGAIGNGGFFQTDKGHWPTQVYGQAMCYVDCDWSMCEFCLQVAPSYVMTKGCPNNKRGAVMYDCCYQRYSDEQFFGHADFFEHGMNAQGGSNGDDAVPMNKTMWELVTGLIAEAAGSPRRIANGSQTYMDSRGNSQVMYGLVQCALGFSPRECTNCLNTTLASMPGNATTAKFRRYGCYITHAPDPIDVSTPRPQSAGGPRRPNRRLVVAVCAASGSVFLLICISISVRLLLRRPERRTNSPRVSIEDDKAMEDEFREGTGPRRFRYSELAAATGNFSEVKKLGEGGFGPVYRGFLKDLGIEVAIKRVSKDSKQGRKEYASEVRVISRLRHRNLVQIIGWCHAGGELLLVYELMPKGSLDLHLYSADNVLWWPVRHRIVLGIGSALLYLHQEWEQCVLHRDIKTSNVMLDASFNAKLGDFGLARLVDHDRGSHTTELAGTLGYMDPECTVTGRASTESDVYSFGVVLLEIACGRRPTTARPNGTLIHLAQRVSELHGQGRILDAADPRLDGNFDLQEMERVLVVGLWCACHDQSLRPSIRQAINVLRLEAPLPERMPPVGQAAGPLPMPDSDSTGHSSSSTQQLI</sequence>
<dbReference type="KEGG" id="taes:123157013"/>
<dbReference type="Gramene" id="TraesKAR7B01G0030750.1">
    <property type="protein sequence ID" value="cds.TraesKAR7B01G0030750.1"/>
    <property type="gene ID" value="TraesKAR7B01G0030750"/>
</dbReference>
<dbReference type="Gramene" id="TraesJUL7B03G04095430.1">
    <property type="protein sequence ID" value="TraesJUL7B03G04095430.1"/>
    <property type="gene ID" value="TraesJUL7B03G04095430"/>
</dbReference>
<dbReference type="Pfam" id="PF00069">
    <property type="entry name" value="Pkinase"/>
    <property type="match status" value="1"/>
</dbReference>
<evidence type="ECO:0000256" key="2">
    <source>
        <dbReference type="ARBA" id="ARBA00008536"/>
    </source>
</evidence>
<keyword evidence="6 15" id="KW-0732">Signal</keyword>
<dbReference type="FunFam" id="3.30.200.20:FF:000168">
    <property type="entry name" value="L-type lectin-domain containing receptor kinase IX.1"/>
    <property type="match status" value="1"/>
</dbReference>
<dbReference type="Gramene" id="TraesLAC7B03G04010340.1">
    <property type="protein sequence ID" value="TraesLAC7B03G04010340.1"/>
    <property type="gene ID" value="TraesLAC7B03G04010340"/>
</dbReference>
<dbReference type="STRING" id="4565.A0A3B6S8W0"/>
<keyword evidence="7" id="KW-0677">Repeat</keyword>
<dbReference type="SMR" id="A0A3B6S8W0"/>
<dbReference type="Gramene" id="TraesCS7B02G041100.1">
    <property type="protein sequence ID" value="TraesCS7B02G041100.1"/>
    <property type="gene ID" value="TraesCS7B02G041100"/>
</dbReference>
<dbReference type="PANTHER" id="PTHR27007">
    <property type="match status" value="1"/>
</dbReference>
<feature type="region of interest" description="Disordered" evidence="14">
    <location>
        <begin position="613"/>
        <end position="644"/>
    </location>
</feature>
<evidence type="ECO:0000259" key="16">
    <source>
        <dbReference type="PROSITE" id="PS50011"/>
    </source>
</evidence>
<dbReference type="Proteomes" id="UP000019116">
    <property type="component" value="Chromosome 7B"/>
</dbReference>
<feature type="signal peptide" evidence="15">
    <location>
        <begin position="1"/>
        <end position="23"/>
    </location>
</feature>
<evidence type="ECO:0000256" key="4">
    <source>
        <dbReference type="ARBA" id="ARBA00022475"/>
    </source>
</evidence>
<evidence type="ECO:0000256" key="1">
    <source>
        <dbReference type="ARBA" id="ARBA00004251"/>
    </source>
</evidence>
<dbReference type="SMART" id="SM00220">
    <property type="entry name" value="S_TKc"/>
    <property type="match status" value="1"/>
</dbReference>
<feature type="compositionally biased region" description="Low complexity" evidence="14">
    <location>
        <begin position="629"/>
        <end position="644"/>
    </location>
</feature>
<dbReference type="OMA" id="PRECTNC"/>
<dbReference type="EnsemblPlants" id="TraesCS7B02G041100.1">
    <property type="protein sequence ID" value="TraesCS7B02G041100.1"/>
    <property type="gene ID" value="TraesCS7B02G041100"/>
</dbReference>
<evidence type="ECO:0000256" key="15">
    <source>
        <dbReference type="SAM" id="SignalP"/>
    </source>
</evidence>
<keyword evidence="13" id="KW-0325">Glycoprotein</keyword>
<keyword evidence="12" id="KW-0675">Receptor</keyword>
<dbReference type="PROSITE" id="PS50011">
    <property type="entry name" value="PROTEIN_KINASE_DOM"/>
    <property type="match status" value="1"/>
</dbReference>
<reference evidence="18" key="2">
    <citation type="submission" date="2018-10" db="UniProtKB">
        <authorList>
            <consortium name="EnsemblPlants"/>
        </authorList>
    </citation>
    <scope>IDENTIFICATION</scope>
</reference>
<keyword evidence="4" id="KW-1003">Cell membrane</keyword>
<comment type="subcellular location">
    <subcellularLocation>
        <location evidence="1">Cell membrane</location>
        <topology evidence="1">Single-pass type I membrane protein</topology>
    </subcellularLocation>
</comment>
<dbReference type="InterPro" id="IPR038408">
    <property type="entry name" value="GNK2_sf"/>
</dbReference>
<dbReference type="Gramene" id="TraesNOR7B03G04102500.1">
    <property type="protein sequence ID" value="TraesNOR7B03G04102500.1"/>
    <property type="gene ID" value="TraesNOR7B03G04102500"/>
</dbReference>
<dbReference type="PROSITE" id="PS51318">
    <property type="entry name" value="TAT"/>
    <property type="match status" value="1"/>
</dbReference>
<reference evidence="18" key="1">
    <citation type="submission" date="2018-08" db="EMBL/GenBank/DDBJ databases">
        <authorList>
            <person name="Rossello M."/>
        </authorList>
    </citation>
    <scope>NUCLEOTIDE SEQUENCE [LARGE SCALE GENOMIC DNA]</scope>
    <source>
        <strain evidence="18">cv. Chinese Spring</strain>
    </source>
</reference>
<feature type="chain" id="PRO_5043180579" description="Protein kinase domain-containing protein" evidence="15">
    <location>
        <begin position="24"/>
        <end position="644"/>
    </location>
</feature>
<feature type="domain" description="Gnk2-homologous" evidence="17">
    <location>
        <begin position="140"/>
        <end position="246"/>
    </location>
</feature>
<keyword evidence="8" id="KW-0547">Nucleotide-binding</keyword>
<evidence type="ECO:0000313" key="18">
    <source>
        <dbReference type="EnsemblPlants" id="TraesCS7B02G041100.1"/>
    </source>
</evidence>
<evidence type="ECO:0000256" key="11">
    <source>
        <dbReference type="ARBA" id="ARBA00023136"/>
    </source>
</evidence>
<feature type="domain" description="Gnk2-homologous" evidence="17">
    <location>
        <begin position="29"/>
        <end position="133"/>
    </location>
</feature>
<dbReference type="Gramene" id="TraesSYM5B03G02944830.1">
    <property type="protein sequence ID" value="TraesSYM5B03G02944830.1"/>
    <property type="gene ID" value="TraesSYM5B03G02944830"/>
</dbReference>
<comment type="similarity">
    <text evidence="2">In the N-terminal section; belongs to the leguminous lectin family.</text>
</comment>
<evidence type="ECO:0000259" key="17">
    <source>
        <dbReference type="PROSITE" id="PS51473"/>
    </source>
</evidence>
<dbReference type="RefSeq" id="XP_044431170.1">
    <property type="nucleotide sequence ID" value="XM_044575235.1"/>
</dbReference>
<evidence type="ECO:0000256" key="9">
    <source>
        <dbReference type="ARBA" id="ARBA00022840"/>
    </source>
</evidence>
<dbReference type="Gene3D" id="3.30.430.20">
    <property type="entry name" value="Gnk2 domain, C-X8-C-X2-C motif"/>
    <property type="match status" value="2"/>
</dbReference>
<evidence type="ECO:0000256" key="12">
    <source>
        <dbReference type="ARBA" id="ARBA00023170"/>
    </source>
</evidence>
<dbReference type="GO" id="GO:0002229">
    <property type="term" value="P:defense response to oomycetes"/>
    <property type="evidence" value="ECO:0007669"/>
    <property type="project" value="UniProtKB-ARBA"/>
</dbReference>
<dbReference type="Gene3D" id="3.30.200.20">
    <property type="entry name" value="Phosphorylase Kinase, domain 1"/>
    <property type="match status" value="1"/>
</dbReference>
<dbReference type="InterPro" id="IPR050528">
    <property type="entry name" value="L-type_Lectin-RKs"/>
</dbReference>
<accession>A0A3B6S8W0</accession>
<dbReference type="FunFam" id="1.10.510.10:FF:000240">
    <property type="entry name" value="Lectin-domain containing receptor kinase A4.3"/>
    <property type="match status" value="1"/>
</dbReference>
<dbReference type="Gramene" id="TraesCS7B03G0108800.1">
    <property type="protein sequence ID" value="TraesCS7B03G0108800.1.CDS"/>
    <property type="gene ID" value="TraesCS7B03G0108800"/>
</dbReference>
<name>A0A3B6S8W0_WHEAT</name>
<keyword evidence="5" id="KW-0812">Transmembrane</keyword>
<dbReference type="GO" id="GO:0004672">
    <property type="term" value="F:protein kinase activity"/>
    <property type="evidence" value="ECO:0007669"/>
    <property type="project" value="InterPro"/>
</dbReference>
<evidence type="ECO:0000256" key="10">
    <source>
        <dbReference type="ARBA" id="ARBA00022989"/>
    </source>
</evidence>
<evidence type="ECO:0000256" key="7">
    <source>
        <dbReference type="ARBA" id="ARBA00022737"/>
    </source>
</evidence>
<dbReference type="GO" id="GO:0005524">
    <property type="term" value="F:ATP binding"/>
    <property type="evidence" value="ECO:0007669"/>
    <property type="project" value="UniProtKB-KW"/>
</dbReference>
<dbReference type="InterPro" id="IPR011009">
    <property type="entry name" value="Kinase-like_dom_sf"/>
</dbReference>
<feature type="domain" description="Protein kinase" evidence="16">
    <location>
        <begin position="336"/>
        <end position="607"/>
    </location>
</feature>
<dbReference type="Gramene" id="TraesPARA_EIv1.0_2376370.1">
    <property type="protein sequence ID" value="TraesPARA_EIv1.0_2376370.1.CDS"/>
    <property type="gene ID" value="TraesPARA_EIv1.0_2376370"/>
</dbReference>
<gene>
    <name evidence="18" type="primary">LOC123157013</name>
</gene>
<organism evidence="18">
    <name type="scientific">Triticum aestivum</name>
    <name type="common">Wheat</name>
    <dbReference type="NCBI Taxonomy" id="4565"/>
    <lineage>
        <taxon>Eukaryota</taxon>
        <taxon>Viridiplantae</taxon>
        <taxon>Streptophyta</taxon>
        <taxon>Embryophyta</taxon>
        <taxon>Tracheophyta</taxon>
        <taxon>Spermatophyta</taxon>
        <taxon>Magnoliopsida</taxon>
        <taxon>Liliopsida</taxon>
        <taxon>Poales</taxon>
        <taxon>Poaceae</taxon>
        <taxon>BOP clade</taxon>
        <taxon>Pooideae</taxon>
        <taxon>Triticodae</taxon>
        <taxon>Triticeae</taxon>
        <taxon>Triticinae</taxon>
        <taxon>Triticum</taxon>
    </lineage>
</organism>
<keyword evidence="19" id="KW-1185">Reference proteome</keyword>
<keyword evidence="10" id="KW-1133">Transmembrane helix</keyword>
<evidence type="ECO:0000256" key="5">
    <source>
        <dbReference type="ARBA" id="ARBA00022692"/>
    </source>
</evidence>
<dbReference type="InterPro" id="IPR008271">
    <property type="entry name" value="Ser/Thr_kinase_AS"/>
</dbReference>
<evidence type="ECO:0000256" key="6">
    <source>
        <dbReference type="ARBA" id="ARBA00022729"/>
    </source>
</evidence>
<evidence type="ECO:0008006" key="20">
    <source>
        <dbReference type="Google" id="ProtNLM"/>
    </source>
</evidence>
<dbReference type="InterPro" id="IPR006311">
    <property type="entry name" value="TAT_signal"/>
</dbReference>
<dbReference type="InterPro" id="IPR000719">
    <property type="entry name" value="Prot_kinase_dom"/>
</dbReference>
<dbReference type="Gramene" id="TraesSTA7B03G04053480.1">
    <property type="protein sequence ID" value="TraesSTA7B03G04053480.1"/>
    <property type="gene ID" value="TraesSTA7B03G04053480"/>
</dbReference>
<proteinExistence type="inferred from homology"/>
<dbReference type="GeneID" id="123157013"/>
<dbReference type="PROSITE" id="PS00108">
    <property type="entry name" value="PROTEIN_KINASE_ST"/>
    <property type="match status" value="1"/>
</dbReference>
<keyword evidence="9" id="KW-0067">ATP-binding</keyword>
<dbReference type="Gramene" id="TraesARI5B03G02958940.1">
    <property type="protein sequence ID" value="TraesARI5B03G02958940.1"/>
    <property type="gene ID" value="TraesARI5B03G02958940"/>
</dbReference>
<keyword evidence="11" id="KW-0472">Membrane</keyword>
<dbReference type="Gramene" id="TraesCLE_scaffold_074812_01G000100.1">
    <property type="protein sequence ID" value="TraesCLE_scaffold_074812_01G000100.1"/>
    <property type="gene ID" value="TraesCLE_scaffold_074812_01G000100"/>
</dbReference>
<dbReference type="Gramene" id="TraesCAD_scaffold_091929_01G000100.1">
    <property type="protein sequence ID" value="TraesCAD_scaffold_091929_01G000100.1"/>
    <property type="gene ID" value="TraesCAD_scaffold_091929_01G000100"/>
</dbReference>
<evidence type="ECO:0000313" key="19">
    <source>
        <dbReference type="Proteomes" id="UP000019116"/>
    </source>
</evidence>
<dbReference type="Gramene" id="TraesLDM7B03G04061150.1">
    <property type="protein sequence ID" value="TraesLDM7B03G04061150.1"/>
    <property type="gene ID" value="TraesLDM7B03G04061150"/>
</dbReference>
<dbReference type="Gramene" id="TraesROB_scaffold_019059_01G000300.1">
    <property type="protein sequence ID" value="TraesROB_scaffold_019059_01G000300.1"/>
    <property type="gene ID" value="TraesROB_scaffold_019059_01G000300"/>
</dbReference>
<evidence type="ECO:0000256" key="3">
    <source>
        <dbReference type="ARBA" id="ARBA00010217"/>
    </source>
</evidence>
<dbReference type="Pfam" id="PF01657">
    <property type="entry name" value="Stress-antifung"/>
    <property type="match status" value="1"/>
</dbReference>
<dbReference type="SUPFAM" id="SSF56112">
    <property type="entry name" value="Protein kinase-like (PK-like)"/>
    <property type="match status" value="1"/>
</dbReference>
<dbReference type="Gramene" id="TraesWEE_scaffold_012422_01G000100.1">
    <property type="protein sequence ID" value="TraesWEE_scaffold_012422_01G000100.1"/>
    <property type="gene ID" value="TraesWEE_scaffold_012422_01G000100"/>
</dbReference>
<evidence type="ECO:0000256" key="13">
    <source>
        <dbReference type="ARBA" id="ARBA00023180"/>
    </source>
</evidence>
<dbReference type="InterPro" id="IPR002902">
    <property type="entry name" value="GNK2"/>
</dbReference>
<protein>
    <recommendedName>
        <fullName evidence="20">Protein kinase domain-containing protein</fullName>
    </recommendedName>
</protein>
<dbReference type="CDD" id="cd23509">
    <property type="entry name" value="Gnk2-like"/>
    <property type="match status" value="2"/>
</dbReference>
<evidence type="ECO:0000256" key="8">
    <source>
        <dbReference type="ARBA" id="ARBA00022741"/>
    </source>
</evidence>